<dbReference type="EMBL" id="FZOT01000007">
    <property type="protein sequence ID" value="SNS83990.1"/>
    <property type="molecule type" value="Genomic_DNA"/>
</dbReference>
<feature type="transmembrane region" description="Helical" evidence="8">
    <location>
        <begin position="63"/>
        <end position="85"/>
    </location>
</feature>
<evidence type="ECO:0000256" key="1">
    <source>
        <dbReference type="ARBA" id="ARBA00004651"/>
    </source>
</evidence>
<feature type="domain" description="ABC transporter" evidence="9">
    <location>
        <begin position="346"/>
        <end position="582"/>
    </location>
</feature>
<dbReference type="RefSeq" id="WP_245844950.1">
    <property type="nucleotide sequence ID" value="NZ_FZOT01000007.1"/>
</dbReference>
<organism evidence="11 12">
    <name type="scientific">Noviherbaspirillum humi</name>
    <dbReference type="NCBI Taxonomy" id="1688639"/>
    <lineage>
        <taxon>Bacteria</taxon>
        <taxon>Pseudomonadati</taxon>
        <taxon>Pseudomonadota</taxon>
        <taxon>Betaproteobacteria</taxon>
        <taxon>Burkholderiales</taxon>
        <taxon>Oxalobacteraceae</taxon>
        <taxon>Noviherbaspirillum</taxon>
    </lineage>
</organism>
<dbReference type="Proteomes" id="UP000198284">
    <property type="component" value="Unassembled WGS sequence"/>
</dbReference>
<reference evidence="11 12" key="1">
    <citation type="submission" date="2017-06" db="EMBL/GenBank/DDBJ databases">
        <authorList>
            <person name="Kim H.J."/>
            <person name="Triplett B.A."/>
        </authorList>
    </citation>
    <scope>NUCLEOTIDE SEQUENCE [LARGE SCALE GENOMIC DNA]</scope>
    <source>
        <strain evidence="11 12">U15</strain>
    </source>
</reference>
<feature type="transmembrane region" description="Helical" evidence="8">
    <location>
        <begin position="256"/>
        <end position="277"/>
    </location>
</feature>
<dbReference type="Pfam" id="PF00664">
    <property type="entry name" value="ABC_membrane"/>
    <property type="match status" value="1"/>
</dbReference>
<keyword evidence="12" id="KW-1185">Reference proteome</keyword>
<dbReference type="SUPFAM" id="SSF90123">
    <property type="entry name" value="ABC transporter transmembrane region"/>
    <property type="match status" value="1"/>
</dbReference>
<dbReference type="InterPro" id="IPR011527">
    <property type="entry name" value="ABC1_TM_dom"/>
</dbReference>
<dbReference type="InterPro" id="IPR027417">
    <property type="entry name" value="P-loop_NTPase"/>
</dbReference>
<accession>A0A239HRT9</accession>
<evidence type="ECO:0000256" key="8">
    <source>
        <dbReference type="SAM" id="Phobius"/>
    </source>
</evidence>
<keyword evidence="5 11" id="KW-0067">ATP-binding</keyword>
<evidence type="ECO:0000256" key="2">
    <source>
        <dbReference type="ARBA" id="ARBA00022475"/>
    </source>
</evidence>
<sequence length="594" mass="62777">MNPIDMPPDTATSPRALRLVGKALGRRRGTFLDAALATTLITLLALGGSLYSMQVYDRVIPNAGFQTLWVLSVGVLAAAVMEFALKQARAHANDKVCKAVDAELSDWLFGRMMGIRMEARPPSVGTLASQIKGFEQVRNVLASTSLFALADVPFAILFLLVIAAIGGPLVFVPLVMLPLALACGLGFQRAIARHTRNTIAASNRSAGLLVEAVDGAETVKAASGEALLQARWNQIIDEAGVADAGIKLHSSLSQNITALLQQISYVLLVAFGAWMVADNKLTMGALLACSIIGNRAMAPIIQLPGVMVQWAHARAAIDGLDRILALPNEADGREALLTPGALGADLRLERIRFAYGQQQPKAIEIDRLDIPAGARIALLGQIGSGKSTLLKLASGLYRSREGAVYLGAIDMALLHPETLRAHVGYLPQDARLFSGSLRDNLILGLPDPGDEAILAAARRTGLIDLITAQPRGLALEITEGGRGVSGGQRQLIAFTRMLLADPKVWLLDEPTGSMDSGTEARVVQVLAEVARAGATLLVSTHKTALLPLVERVVVLNGGRILLDGPTQQVLARLAGKSAQAAAQATGAREQEITT</sequence>
<evidence type="ECO:0000256" key="7">
    <source>
        <dbReference type="ARBA" id="ARBA00023136"/>
    </source>
</evidence>
<feature type="transmembrane region" description="Helical" evidence="8">
    <location>
        <begin position="140"/>
        <end position="163"/>
    </location>
</feature>
<keyword evidence="4" id="KW-0547">Nucleotide-binding</keyword>
<evidence type="ECO:0000256" key="6">
    <source>
        <dbReference type="ARBA" id="ARBA00022989"/>
    </source>
</evidence>
<protein>
    <submittedName>
        <fullName evidence="11">ATP-binding cassette, subfamily C, LapB</fullName>
    </submittedName>
</protein>
<dbReference type="Pfam" id="PF00005">
    <property type="entry name" value="ABC_tran"/>
    <property type="match status" value="1"/>
</dbReference>
<evidence type="ECO:0000256" key="5">
    <source>
        <dbReference type="ARBA" id="ARBA00022840"/>
    </source>
</evidence>
<dbReference type="GO" id="GO:0034040">
    <property type="term" value="F:ATPase-coupled lipid transmembrane transporter activity"/>
    <property type="evidence" value="ECO:0007669"/>
    <property type="project" value="TreeGrafter"/>
</dbReference>
<dbReference type="GO" id="GO:0140359">
    <property type="term" value="F:ABC-type transporter activity"/>
    <property type="evidence" value="ECO:0007669"/>
    <property type="project" value="InterPro"/>
</dbReference>
<dbReference type="InterPro" id="IPR039421">
    <property type="entry name" value="Type_1_exporter"/>
</dbReference>
<comment type="subcellular location">
    <subcellularLocation>
        <location evidence="1">Cell membrane</location>
        <topology evidence="1">Multi-pass membrane protein</topology>
    </subcellularLocation>
</comment>
<dbReference type="PANTHER" id="PTHR24221:SF248">
    <property type="entry name" value="ABC TRANSPORTER TRANSMEMBRANE REGION"/>
    <property type="match status" value="1"/>
</dbReference>
<keyword evidence="3 8" id="KW-0812">Transmembrane</keyword>
<feature type="transmembrane region" description="Helical" evidence="8">
    <location>
        <begin position="31"/>
        <end position="51"/>
    </location>
</feature>
<feature type="transmembrane region" description="Helical" evidence="8">
    <location>
        <begin position="169"/>
        <end position="187"/>
    </location>
</feature>
<dbReference type="CDD" id="cd18587">
    <property type="entry name" value="ABC_6TM_LapB_like"/>
    <property type="match status" value="1"/>
</dbReference>
<dbReference type="PROSITE" id="PS50929">
    <property type="entry name" value="ABC_TM1F"/>
    <property type="match status" value="1"/>
</dbReference>
<dbReference type="GO" id="GO:0016887">
    <property type="term" value="F:ATP hydrolysis activity"/>
    <property type="evidence" value="ECO:0007669"/>
    <property type="project" value="InterPro"/>
</dbReference>
<dbReference type="GO" id="GO:0005886">
    <property type="term" value="C:plasma membrane"/>
    <property type="evidence" value="ECO:0007669"/>
    <property type="project" value="UniProtKB-SubCell"/>
</dbReference>
<dbReference type="Gene3D" id="3.40.50.300">
    <property type="entry name" value="P-loop containing nucleotide triphosphate hydrolases"/>
    <property type="match status" value="1"/>
</dbReference>
<dbReference type="InterPro" id="IPR003593">
    <property type="entry name" value="AAA+_ATPase"/>
</dbReference>
<dbReference type="PANTHER" id="PTHR24221">
    <property type="entry name" value="ATP-BINDING CASSETTE SUB-FAMILY B"/>
    <property type="match status" value="1"/>
</dbReference>
<feature type="domain" description="ABC transmembrane type-1" evidence="10">
    <location>
        <begin position="34"/>
        <end position="312"/>
    </location>
</feature>
<dbReference type="Gene3D" id="1.20.1560.10">
    <property type="entry name" value="ABC transporter type 1, transmembrane domain"/>
    <property type="match status" value="1"/>
</dbReference>
<evidence type="ECO:0000313" key="12">
    <source>
        <dbReference type="Proteomes" id="UP000198284"/>
    </source>
</evidence>
<dbReference type="PROSITE" id="PS50893">
    <property type="entry name" value="ABC_TRANSPORTER_2"/>
    <property type="match status" value="1"/>
</dbReference>
<dbReference type="SMART" id="SM00382">
    <property type="entry name" value="AAA"/>
    <property type="match status" value="1"/>
</dbReference>
<evidence type="ECO:0000256" key="4">
    <source>
        <dbReference type="ARBA" id="ARBA00022741"/>
    </source>
</evidence>
<dbReference type="GO" id="GO:0005524">
    <property type="term" value="F:ATP binding"/>
    <property type="evidence" value="ECO:0007669"/>
    <property type="project" value="UniProtKB-KW"/>
</dbReference>
<name>A0A239HRT9_9BURK</name>
<evidence type="ECO:0000256" key="3">
    <source>
        <dbReference type="ARBA" id="ARBA00022692"/>
    </source>
</evidence>
<keyword evidence="2" id="KW-1003">Cell membrane</keyword>
<keyword evidence="6 8" id="KW-1133">Transmembrane helix</keyword>
<keyword evidence="7 8" id="KW-0472">Membrane</keyword>
<dbReference type="SUPFAM" id="SSF52540">
    <property type="entry name" value="P-loop containing nucleoside triphosphate hydrolases"/>
    <property type="match status" value="1"/>
</dbReference>
<dbReference type="InterPro" id="IPR036640">
    <property type="entry name" value="ABC1_TM_sf"/>
</dbReference>
<evidence type="ECO:0000259" key="9">
    <source>
        <dbReference type="PROSITE" id="PS50893"/>
    </source>
</evidence>
<evidence type="ECO:0000313" key="11">
    <source>
        <dbReference type="EMBL" id="SNS83990.1"/>
    </source>
</evidence>
<proteinExistence type="predicted"/>
<dbReference type="InterPro" id="IPR003439">
    <property type="entry name" value="ABC_transporter-like_ATP-bd"/>
</dbReference>
<dbReference type="AlphaFoldDB" id="A0A239HRT9"/>
<evidence type="ECO:0000259" key="10">
    <source>
        <dbReference type="PROSITE" id="PS50929"/>
    </source>
</evidence>
<gene>
    <name evidence="11" type="ORF">SAMN06265795_107135</name>
</gene>